<sequence>MQTNLTMRHGHLSEETQERILAKTEKLPRHFERLSSIELIVDLQDASKPQVELLVSSEHKHDFVSHVQSDNLLTAVEQVVHKMEQQLRKYKERTIEKHRDPEVKRLPTEQPDE</sequence>
<gene>
    <name evidence="2" type="ORF">Pla111_16270</name>
</gene>
<dbReference type="OrthoDB" id="276526at2"/>
<feature type="compositionally biased region" description="Basic and acidic residues" evidence="1">
    <location>
        <begin position="91"/>
        <end position="107"/>
    </location>
</feature>
<keyword evidence="2" id="KW-0689">Ribosomal protein</keyword>
<proteinExistence type="predicted"/>
<dbReference type="InterPro" id="IPR003489">
    <property type="entry name" value="RHF/RaiA"/>
</dbReference>
<name>A0A5C5W943_9BACT</name>
<dbReference type="NCBIfam" id="TIGR00741">
    <property type="entry name" value="yfiA"/>
    <property type="match status" value="1"/>
</dbReference>
<dbReference type="RefSeq" id="WP_146573126.1">
    <property type="nucleotide sequence ID" value="NZ_SJPH01000003.1"/>
</dbReference>
<feature type="region of interest" description="Disordered" evidence="1">
    <location>
        <begin position="91"/>
        <end position="113"/>
    </location>
</feature>
<keyword evidence="3" id="KW-1185">Reference proteome</keyword>
<organism evidence="2 3">
    <name type="scientific">Botrimarina hoheduenensis</name>
    <dbReference type="NCBI Taxonomy" id="2528000"/>
    <lineage>
        <taxon>Bacteria</taxon>
        <taxon>Pseudomonadati</taxon>
        <taxon>Planctomycetota</taxon>
        <taxon>Planctomycetia</taxon>
        <taxon>Pirellulales</taxon>
        <taxon>Lacipirellulaceae</taxon>
        <taxon>Botrimarina</taxon>
    </lineage>
</organism>
<evidence type="ECO:0000313" key="3">
    <source>
        <dbReference type="Proteomes" id="UP000318995"/>
    </source>
</evidence>
<dbReference type="Gene3D" id="3.30.160.100">
    <property type="entry name" value="Ribosome hibernation promotion factor-like"/>
    <property type="match status" value="1"/>
</dbReference>
<dbReference type="Pfam" id="PF02482">
    <property type="entry name" value="Ribosomal_S30AE"/>
    <property type="match status" value="1"/>
</dbReference>
<dbReference type="Proteomes" id="UP000318995">
    <property type="component" value="Unassembled WGS sequence"/>
</dbReference>
<keyword evidence="2" id="KW-0687">Ribonucleoprotein</keyword>
<evidence type="ECO:0000256" key="1">
    <source>
        <dbReference type="SAM" id="MobiDB-lite"/>
    </source>
</evidence>
<reference evidence="2 3" key="1">
    <citation type="submission" date="2019-02" db="EMBL/GenBank/DDBJ databases">
        <title>Deep-cultivation of Planctomycetes and their phenomic and genomic characterization uncovers novel biology.</title>
        <authorList>
            <person name="Wiegand S."/>
            <person name="Jogler M."/>
            <person name="Boedeker C."/>
            <person name="Pinto D."/>
            <person name="Vollmers J."/>
            <person name="Rivas-Marin E."/>
            <person name="Kohn T."/>
            <person name="Peeters S.H."/>
            <person name="Heuer A."/>
            <person name="Rast P."/>
            <person name="Oberbeckmann S."/>
            <person name="Bunk B."/>
            <person name="Jeske O."/>
            <person name="Meyerdierks A."/>
            <person name="Storesund J.E."/>
            <person name="Kallscheuer N."/>
            <person name="Luecker S."/>
            <person name="Lage O.M."/>
            <person name="Pohl T."/>
            <person name="Merkel B.J."/>
            <person name="Hornburger P."/>
            <person name="Mueller R.-W."/>
            <person name="Bruemmer F."/>
            <person name="Labrenz M."/>
            <person name="Spormann A.M."/>
            <person name="Op Den Camp H."/>
            <person name="Overmann J."/>
            <person name="Amann R."/>
            <person name="Jetten M.S.M."/>
            <person name="Mascher T."/>
            <person name="Medema M.H."/>
            <person name="Devos D.P."/>
            <person name="Kaster A.-K."/>
            <person name="Ovreas L."/>
            <person name="Rohde M."/>
            <person name="Galperin M.Y."/>
            <person name="Jogler C."/>
        </authorList>
    </citation>
    <scope>NUCLEOTIDE SEQUENCE [LARGE SCALE GENOMIC DNA]</scope>
    <source>
        <strain evidence="2 3">Pla111</strain>
    </source>
</reference>
<comment type="caution">
    <text evidence="2">The sequence shown here is derived from an EMBL/GenBank/DDBJ whole genome shotgun (WGS) entry which is preliminary data.</text>
</comment>
<evidence type="ECO:0000313" key="2">
    <source>
        <dbReference type="EMBL" id="TWT46531.1"/>
    </source>
</evidence>
<dbReference type="InterPro" id="IPR036567">
    <property type="entry name" value="RHF-like"/>
</dbReference>
<dbReference type="GO" id="GO:0005840">
    <property type="term" value="C:ribosome"/>
    <property type="evidence" value="ECO:0007669"/>
    <property type="project" value="UniProtKB-KW"/>
</dbReference>
<dbReference type="SUPFAM" id="SSF69754">
    <property type="entry name" value="Ribosome binding protein Y (YfiA homologue)"/>
    <property type="match status" value="1"/>
</dbReference>
<protein>
    <submittedName>
        <fullName evidence="2">Sigma 54 modulation protein / S30EA ribosomal protein</fullName>
    </submittedName>
</protein>
<dbReference type="EMBL" id="SJPH01000003">
    <property type="protein sequence ID" value="TWT46531.1"/>
    <property type="molecule type" value="Genomic_DNA"/>
</dbReference>
<accession>A0A5C5W943</accession>
<dbReference type="AlphaFoldDB" id="A0A5C5W943"/>